<dbReference type="Proteomes" id="UP000005561">
    <property type="component" value="Unassembled WGS sequence"/>
</dbReference>
<dbReference type="AlphaFoldDB" id="C6LG58"/>
<evidence type="ECO:0000313" key="1">
    <source>
        <dbReference type="EMBL" id="EET60422.1"/>
    </source>
</evidence>
<gene>
    <name evidence="1" type="ORF">BRYFOR_07618</name>
</gene>
<evidence type="ECO:0000313" key="2">
    <source>
        <dbReference type="Proteomes" id="UP000005561"/>
    </source>
</evidence>
<comment type="caution">
    <text evidence="1">The sequence shown here is derived from an EMBL/GenBank/DDBJ whole genome shotgun (WGS) entry which is preliminary data.</text>
</comment>
<proteinExistence type="predicted"/>
<organism evidence="1 2">
    <name type="scientific">Marvinbryantia formatexigens DSM 14469</name>
    <dbReference type="NCBI Taxonomy" id="478749"/>
    <lineage>
        <taxon>Bacteria</taxon>
        <taxon>Bacillati</taxon>
        <taxon>Bacillota</taxon>
        <taxon>Clostridia</taxon>
        <taxon>Lachnospirales</taxon>
        <taxon>Lachnospiraceae</taxon>
        <taxon>Marvinbryantia</taxon>
    </lineage>
</organism>
<dbReference type="eggNOG" id="ENOG5030109">
    <property type="taxonomic scope" value="Bacteria"/>
</dbReference>
<dbReference type="RefSeq" id="WP_006862403.1">
    <property type="nucleotide sequence ID" value="NZ_ACCL02000011.1"/>
</dbReference>
<keyword evidence="2" id="KW-1185">Reference proteome</keyword>
<reference evidence="1" key="1">
    <citation type="submission" date="2009-07" db="EMBL/GenBank/DDBJ databases">
        <authorList>
            <person name="Weinstock G."/>
            <person name="Sodergren E."/>
            <person name="Clifton S."/>
            <person name="Fulton L."/>
            <person name="Fulton B."/>
            <person name="Courtney L."/>
            <person name="Fronick C."/>
            <person name="Harrison M."/>
            <person name="Strong C."/>
            <person name="Farmer C."/>
            <person name="Delahaunty K."/>
            <person name="Markovic C."/>
            <person name="Hall O."/>
            <person name="Minx P."/>
            <person name="Tomlinson C."/>
            <person name="Mitreva M."/>
            <person name="Nelson J."/>
            <person name="Hou S."/>
            <person name="Wollam A."/>
            <person name="Pepin K.H."/>
            <person name="Johnson M."/>
            <person name="Bhonagiri V."/>
            <person name="Nash W.E."/>
            <person name="Warren W."/>
            <person name="Chinwalla A."/>
            <person name="Mardis E.R."/>
            <person name="Wilson R.K."/>
        </authorList>
    </citation>
    <scope>NUCLEOTIDE SEQUENCE [LARGE SCALE GENOMIC DNA]</scope>
    <source>
        <strain evidence="1">DSM 14469</strain>
    </source>
</reference>
<name>C6LG58_9FIRM</name>
<sequence length="292" mass="33268">MKMLLDEMIYHRLAECRALGEKLAVYADGPAIFNTEFPSDQQEGWGGMNQYPRICYRTDMQVNQERSSSGTLHVAVYTDRTSRIIEELETQVRECLKDVLMKPSDQAPFCVAWARTETYQMYGSAVLCRDILFDVIEFPAQETTDPDPVMAVAEFIKKMFPDAVVLGVDRIGDFVNPADKPVFYCRLQDIHGTTGPCMHTVSWFIAGVAVHLLYPTALTRLKMIASINQIMQINEEIIMPDQSPMMIRELRMDNKADYLREGQLLVTGKYGCLRGAEKKHNMDFIGMGFTDY</sequence>
<dbReference type="STRING" id="168384.SAMN05660368_03750"/>
<dbReference type="EMBL" id="ACCL02000011">
    <property type="protein sequence ID" value="EET60422.1"/>
    <property type="molecule type" value="Genomic_DNA"/>
</dbReference>
<protein>
    <submittedName>
        <fullName evidence="1">Uncharacterized protein</fullName>
    </submittedName>
</protein>
<accession>C6LG58</accession>